<reference evidence="2" key="1">
    <citation type="submission" date="2023-01" db="EMBL/GenBank/DDBJ databases">
        <title>The growth and conidiation of Purpureocillium lavendulum are regulated by nitrogen source and histone H3K14 acetylation.</title>
        <authorList>
            <person name="Tang P."/>
            <person name="Han J."/>
            <person name="Zhang C."/>
            <person name="Tang P."/>
            <person name="Qi F."/>
            <person name="Zhang K."/>
            <person name="Liang L."/>
        </authorList>
    </citation>
    <scope>NUCLEOTIDE SEQUENCE</scope>
    <source>
        <strain evidence="2">YMF1.00683</strain>
    </source>
</reference>
<gene>
    <name evidence="2" type="ORF">O9K51_09924</name>
</gene>
<dbReference type="GO" id="GO:0004519">
    <property type="term" value="F:endonuclease activity"/>
    <property type="evidence" value="ECO:0007669"/>
    <property type="project" value="UniProtKB-KW"/>
</dbReference>
<evidence type="ECO:0000313" key="3">
    <source>
        <dbReference type="Proteomes" id="UP001163105"/>
    </source>
</evidence>
<protein>
    <submittedName>
        <fullName evidence="2">Endonuclease/exonuclease/phosphatase</fullName>
    </submittedName>
</protein>
<keyword evidence="2" id="KW-0378">Hydrolase</keyword>
<accession>A0AB34FD50</accession>
<comment type="caution">
    <text evidence="2">The sequence shown here is derived from an EMBL/GenBank/DDBJ whole genome shotgun (WGS) entry which is preliminary data.</text>
</comment>
<evidence type="ECO:0000256" key="1">
    <source>
        <dbReference type="SAM" id="MobiDB-lite"/>
    </source>
</evidence>
<dbReference type="AlphaFoldDB" id="A0AB34FD50"/>
<keyword evidence="3" id="KW-1185">Reference proteome</keyword>
<keyword evidence="2" id="KW-0540">Nuclease</keyword>
<name>A0AB34FD50_9HYPO</name>
<dbReference type="Proteomes" id="UP001163105">
    <property type="component" value="Unassembled WGS sequence"/>
</dbReference>
<evidence type="ECO:0000313" key="2">
    <source>
        <dbReference type="EMBL" id="KAJ6437368.1"/>
    </source>
</evidence>
<proteinExistence type="predicted"/>
<feature type="region of interest" description="Disordered" evidence="1">
    <location>
        <begin position="192"/>
        <end position="223"/>
    </location>
</feature>
<sequence>MPNTKQFDDIVFASVDVKYRLQDRVRIEQPWCPQHAFFIVFNDVKKSDDVWLKNCPMSHQRPASRFKSFMGALLNAVVSRGDGSAGFECWEMATPFKQYPTTGQAISGLAHVSNVSYVVLPPRSNEGIHKPPHPMFFALLSGQAHITLPRGKDELWVTAGVDGLIVANDVTGEGHVTEYPLDKPSVALQIPFRDGKTPPHRVVHEGPCPPQDADPESGKHEGL</sequence>
<organism evidence="2 3">
    <name type="scientific">Purpureocillium lavendulum</name>
    <dbReference type="NCBI Taxonomy" id="1247861"/>
    <lineage>
        <taxon>Eukaryota</taxon>
        <taxon>Fungi</taxon>
        <taxon>Dikarya</taxon>
        <taxon>Ascomycota</taxon>
        <taxon>Pezizomycotina</taxon>
        <taxon>Sordariomycetes</taxon>
        <taxon>Hypocreomycetidae</taxon>
        <taxon>Hypocreales</taxon>
        <taxon>Ophiocordycipitaceae</taxon>
        <taxon>Purpureocillium</taxon>
    </lineage>
</organism>
<dbReference type="EMBL" id="JAQHRD010000012">
    <property type="protein sequence ID" value="KAJ6437368.1"/>
    <property type="molecule type" value="Genomic_DNA"/>
</dbReference>
<keyword evidence="2" id="KW-0255">Endonuclease</keyword>